<dbReference type="PANTHER" id="PTHR31973">
    <property type="entry name" value="POLYPROTEIN, PUTATIVE-RELATED"/>
    <property type="match status" value="1"/>
</dbReference>
<dbReference type="Proteomes" id="UP000000763">
    <property type="component" value="Chromosome 3"/>
</dbReference>
<reference evidence="5" key="2">
    <citation type="journal article" date="2008" name="Nucleic Acids Res.">
        <title>The rice annotation project database (RAP-DB): 2008 update.</title>
        <authorList>
            <consortium name="The rice annotation project (RAP)"/>
        </authorList>
    </citation>
    <scope>GENOME REANNOTATION</scope>
    <source>
        <strain evidence="5">cv. Nipponbare</strain>
    </source>
</reference>
<dbReference type="PANTHER" id="PTHR31973:SF195">
    <property type="entry name" value="MUDR FAMILY TRANSPOSASE"/>
    <property type="match status" value="1"/>
</dbReference>
<dbReference type="Pfam" id="PF00098">
    <property type="entry name" value="zf-CCHC"/>
    <property type="match status" value="1"/>
</dbReference>
<accession>A0A5S6R8N3</accession>
<feature type="compositionally biased region" description="Basic residues" evidence="2">
    <location>
        <begin position="1060"/>
        <end position="1075"/>
    </location>
</feature>
<organism evidence="4 5">
    <name type="scientific">Oryza sativa subsp. japonica</name>
    <name type="common">Rice</name>
    <dbReference type="NCBI Taxonomy" id="39947"/>
    <lineage>
        <taxon>Eukaryota</taxon>
        <taxon>Viridiplantae</taxon>
        <taxon>Streptophyta</taxon>
        <taxon>Embryophyta</taxon>
        <taxon>Tracheophyta</taxon>
        <taxon>Spermatophyta</taxon>
        <taxon>Magnoliopsida</taxon>
        <taxon>Liliopsida</taxon>
        <taxon>Poales</taxon>
        <taxon>Poaceae</taxon>
        <taxon>BOP clade</taxon>
        <taxon>Oryzoideae</taxon>
        <taxon>Oryzeae</taxon>
        <taxon>Oryzinae</taxon>
        <taxon>Oryza</taxon>
        <taxon>Oryza sativa</taxon>
    </lineage>
</organism>
<feature type="region of interest" description="Disordered" evidence="2">
    <location>
        <begin position="1012"/>
        <end position="1106"/>
    </location>
</feature>
<dbReference type="InterPro" id="IPR001878">
    <property type="entry name" value="Znf_CCHC"/>
</dbReference>
<feature type="compositionally biased region" description="Polar residues" evidence="2">
    <location>
        <begin position="752"/>
        <end position="765"/>
    </location>
</feature>
<feature type="region of interest" description="Disordered" evidence="2">
    <location>
        <begin position="844"/>
        <end position="923"/>
    </location>
</feature>
<name>A0A5S6R8N3_ORYSJ</name>
<dbReference type="SMART" id="SM00343">
    <property type="entry name" value="ZnF_C2HC"/>
    <property type="match status" value="3"/>
</dbReference>
<feature type="domain" description="CCHC-type" evidence="3">
    <location>
        <begin position="984"/>
        <end position="998"/>
    </location>
</feature>
<keyword evidence="1" id="KW-0862">Zinc</keyword>
<gene>
    <name evidence="4" type="ORF">OSJNBa0013O08.11</name>
</gene>
<feature type="compositionally biased region" description="Basic and acidic residues" evidence="2">
    <location>
        <begin position="869"/>
        <end position="894"/>
    </location>
</feature>
<dbReference type="EMBL" id="AC084762">
    <property type="protein sequence ID" value="AAL58244.1"/>
    <property type="molecule type" value="Genomic_DNA"/>
</dbReference>
<dbReference type="PROSITE" id="PS50158">
    <property type="entry name" value="ZF_CCHC"/>
    <property type="match status" value="2"/>
</dbReference>
<evidence type="ECO:0000313" key="4">
    <source>
        <dbReference type="EMBL" id="AAL58244.1"/>
    </source>
</evidence>
<dbReference type="GO" id="GO:0008270">
    <property type="term" value="F:zinc ion binding"/>
    <property type="evidence" value="ECO:0007669"/>
    <property type="project" value="UniProtKB-KW"/>
</dbReference>
<dbReference type="InterPro" id="IPR004332">
    <property type="entry name" value="Transposase_MuDR"/>
</dbReference>
<evidence type="ECO:0000256" key="1">
    <source>
        <dbReference type="PROSITE-ProRule" id="PRU00047"/>
    </source>
</evidence>
<protein>
    <recommendedName>
        <fullName evidence="3">CCHC-type domain-containing protein</fullName>
    </recommendedName>
</protein>
<dbReference type="Pfam" id="PF03108">
    <property type="entry name" value="DBD_Tnp_Mut"/>
    <property type="match status" value="1"/>
</dbReference>
<feature type="compositionally biased region" description="Low complexity" evidence="2">
    <location>
        <begin position="708"/>
        <end position="727"/>
    </location>
</feature>
<evidence type="ECO:0000256" key="2">
    <source>
        <dbReference type="SAM" id="MobiDB-lite"/>
    </source>
</evidence>
<feature type="domain" description="CCHC-type" evidence="3">
    <location>
        <begin position="1156"/>
        <end position="1169"/>
    </location>
</feature>
<keyword evidence="1" id="KW-0863">Zinc-finger</keyword>
<proteinExistence type="predicted"/>
<feature type="region of interest" description="Disordered" evidence="2">
    <location>
        <begin position="1279"/>
        <end position="1310"/>
    </location>
</feature>
<feature type="region of interest" description="Disordered" evidence="2">
    <location>
        <begin position="1119"/>
        <end position="1153"/>
    </location>
</feature>
<feature type="compositionally biased region" description="Basic and acidic residues" evidence="2">
    <location>
        <begin position="844"/>
        <end position="856"/>
    </location>
</feature>
<dbReference type="GO" id="GO:0003676">
    <property type="term" value="F:nucleic acid binding"/>
    <property type="evidence" value="ECO:0007669"/>
    <property type="project" value="InterPro"/>
</dbReference>
<feature type="compositionally biased region" description="Polar residues" evidence="2">
    <location>
        <begin position="1012"/>
        <end position="1034"/>
    </location>
</feature>
<feature type="compositionally biased region" description="Polar residues" evidence="2">
    <location>
        <begin position="914"/>
        <end position="923"/>
    </location>
</feature>
<feature type="compositionally biased region" description="Acidic residues" evidence="2">
    <location>
        <begin position="682"/>
        <end position="707"/>
    </location>
</feature>
<sequence>MVDGAELEHLSTDRISAEYVTALRRGWTERHNVSADRIGAVFQDLSAIGSGAEVLHPLAEPRPAARPFFLPPQWLSAEAQRRRTISLLPSKKSKKSPLNRRILEGKLLEDIVARDDSFDLNRTLFYDEPNYEAFDDEGAMKSQSVKSLTVEEVIESQGMGVDVNMQKKKAVDANEGRNQESDRVEINVELQKEEAVEANKARRLESEGVEVNVELQKEEATEVNEARSQVVPIVGNHVDDDNEVADGSMGGGGEERTTDAQLASLVRFCFRDKIYTRRECEETLLMNGLSVDLLHQHSKEYDDTHEEEGYEVEYAVDSDDDHLVAKMSQEEREVFEKLVGRNPEVVQFEDVSDYELAVVDGGVTYNGIIDAMGEEPKNGLEFKSLELLQIWLQSYSISVHRPFHVKHSNASKKYTVACIEESCEWQVRARKTKDGRWRVTGVGKEHTCCSAEASGNHLQLTSKFIGNRLQPFVRAEPTLTHVAIVEAVEAIWHYRPSYGKAWRAKQVAMKNIWGDWDEAYVRLPTLLNAIKAKNPTMHYVVEPHPERSRPVDGVMRRVFGRAAWIFRPAWTLAGIATDPEDVEEMNEYDTHTRARATVKYGPIRDRVTRELMRSVNDVGVALGTPAGSENEVGILRSALQRLKQRSRMLAARLGCRSTDAVDPQPRLMWTQAGETSQQRAEEEGEEEYDEGEEEDGQSDEEEEEQPEEIGSSQLAGAPQPSQPSQGRPQRKRAPVDRYTPSTSGRRAHPATQHPSGGNLSAKSASTEMADLSARFFGAEMRLRIPRVAISAPNQMALRWPTSVPDFPQCELVELSMAKQSLVLTLIMLAPQVDKETRADVIKAGRGAGKRDPHGSDSGRAVHGGSGPRTGEERRTTRRPRDGRTDGPDLPKGRSDGGGSSRPMFNREKGKNVSGYASSNSSFQLNPPLASRELTRAHPWSIPSMLLGSQLPLVGSQDQNQYVFDRTFATQVNELPMPEEDVPFCHDCREQGHYALNCPWVYVKEAPSFGLAGQTSLNQPPHTKSSLQPSVQSREPNGENPWNPGKCFPPSLSYHVGSRTKQAKVKKSKNQKRKAPMRTEEEVRKMTITSTEWPPAGITIPRRQRGNTFRGARQLTQHLLSHGGRVSDSEGSDQVSSDDEDESPRHVGEEEMESKACTRCGEIGHIASMCLTLCPHCEEDHPPGECPTRKVTCFLCEGTNHVPKDCQLSVLLTKTAEIQRTTLRLSHQLVSSNSNIDDIIHNTNAPPAAPDSAINHSNNTFSTNHSLHRQPQQRIVVDGRSCVSPRPTLGRAKGNQPQEGDTKQKTIIRFN</sequence>
<evidence type="ECO:0000313" key="5">
    <source>
        <dbReference type="Proteomes" id="UP000000763"/>
    </source>
</evidence>
<evidence type="ECO:0000259" key="3">
    <source>
        <dbReference type="PROSITE" id="PS50158"/>
    </source>
</evidence>
<feature type="region of interest" description="Disordered" evidence="2">
    <location>
        <begin position="671"/>
        <end position="765"/>
    </location>
</feature>
<keyword evidence="1" id="KW-0479">Metal-binding</keyword>
<reference evidence="5" key="1">
    <citation type="journal article" date="2005" name="Nature">
        <title>The map-based sequence of the rice genome.</title>
        <authorList>
            <consortium name="International rice genome sequencing project (IRGSP)"/>
            <person name="Matsumoto T."/>
            <person name="Wu J."/>
            <person name="Kanamori H."/>
            <person name="Katayose Y."/>
            <person name="Fujisawa M."/>
            <person name="Namiki N."/>
            <person name="Mizuno H."/>
            <person name="Yamamoto K."/>
            <person name="Antonio B.A."/>
            <person name="Baba T."/>
            <person name="Sakata K."/>
            <person name="Nagamura Y."/>
            <person name="Aoki H."/>
            <person name="Arikawa K."/>
            <person name="Arita K."/>
            <person name="Bito T."/>
            <person name="Chiden Y."/>
            <person name="Fujitsuka N."/>
            <person name="Fukunaka R."/>
            <person name="Hamada M."/>
            <person name="Harada C."/>
            <person name="Hayashi A."/>
            <person name="Hijishita S."/>
            <person name="Honda M."/>
            <person name="Hosokawa S."/>
            <person name="Ichikawa Y."/>
            <person name="Idonuma A."/>
            <person name="Iijima M."/>
            <person name="Ikeda M."/>
            <person name="Ikeno M."/>
            <person name="Ito K."/>
            <person name="Ito S."/>
            <person name="Ito T."/>
            <person name="Ito Y."/>
            <person name="Ito Y."/>
            <person name="Iwabuchi A."/>
            <person name="Kamiya K."/>
            <person name="Karasawa W."/>
            <person name="Kurita K."/>
            <person name="Katagiri S."/>
            <person name="Kikuta A."/>
            <person name="Kobayashi H."/>
            <person name="Kobayashi N."/>
            <person name="Machita K."/>
            <person name="Maehara T."/>
            <person name="Masukawa M."/>
            <person name="Mizubayashi T."/>
            <person name="Mukai Y."/>
            <person name="Nagasaki H."/>
            <person name="Nagata Y."/>
            <person name="Naito S."/>
            <person name="Nakashima M."/>
            <person name="Nakama Y."/>
            <person name="Nakamichi Y."/>
            <person name="Nakamura M."/>
            <person name="Meguro A."/>
            <person name="Negishi M."/>
            <person name="Ohta I."/>
            <person name="Ohta T."/>
            <person name="Okamoto M."/>
            <person name="Ono N."/>
            <person name="Saji S."/>
            <person name="Sakaguchi M."/>
            <person name="Sakai K."/>
            <person name="Shibata M."/>
            <person name="Shimokawa T."/>
            <person name="Song J."/>
            <person name="Takazaki Y."/>
            <person name="Terasawa K."/>
            <person name="Tsugane M."/>
            <person name="Tsuji K."/>
            <person name="Ueda S."/>
            <person name="Waki K."/>
            <person name="Yamagata H."/>
            <person name="Yamamoto M."/>
            <person name="Yamamoto S."/>
            <person name="Yamane H."/>
            <person name="Yoshiki S."/>
            <person name="Yoshihara R."/>
            <person name="Yukawa K."/>
            <person name="Zhong H."/>
            <person name="Yano M."/>
            <person name="Yuan Q."/>
            <person name="Ouyang S."/>
            <person name="Liu J."/>
            <person name="Jones K.M."/>
            <person name="Gansberger K."/>
            <person name="Moffat K."/>
            <person name="Hill J."/>
            <person name="Bera J."/>
            <person name="Fadrosh D."/>
            <person name="Jin S."/>
            <person name="Johri S."/>
            <person name="Kim M."/>
            <person name="Overton L."/>
            <person name="Reardon M."/>
            <person name="Tsitrin T."/>
            <person name="Vuong H."/>
            <person name="Weaver B."/>
            <person name="Ciecko A."/>
            <person name="Tallon L."/>
            <person name="Jackson J."/>
            <person name="Pai G."/>
            <person name="Aken S.V."/>
            <person name="Utterback T."/>
            <person name="Reidmuller S."/>
            <person name="Feldblyum T."/>
            <person name="Hsiao J."/>
            <person name="Zismann V."/>
            <person name="Iobst S."/>
            <person name="de Vazeille A.R."/>
            <person name="Buell C.R."/>
            <person name="Ying K."/>
            <person name="Li Y."/>
            <person name="Lu T."/>
            <person name="Huang Y."/>
            <person name="Zhao Q."/>
            <person name="Feng Q."/>
            <person name="Zhang L."/>
            <person name="Zhu J."/>
            <person name="Weng Q."/>
            <person name="Mu J."/>
            <person name="Lu Y."/>
            <person name="Fan D."/>
            <person name="Liu Y."/>
            <person name="Guan J."/>
            <person name="Zhang Y."/>
            <person name="Yu S."/>
            <person name="Liu X."/>
            <person name="Zhang Y."/>
            <person name="Hong G."/>
            <person name="Han B."/>
            <person name="Choisne N."/>
            <person name="Demange N."/>
            <person name="Orjeda G."/>
            <person name="Samain S."/>
            <person name="Cattolico L."/>
            <person name="Pelletier E."/>
            <person name="Couloux A."/>
            <person name="Segurens B."/>
            <person name="Wincker P."/>
            <person name="D'Hont A."/>
            <person name="Scarpelli C."/>
            <person name="Weissenbach J."/>
            <person name="Salanoubat M."/>
            <person name="Quetier F."/>
            <person name="Yu Y."/>
            <person name="Kim H.R."/>
            <person name="Rambo T."/>
            <person name="Currie J."/>
            <person name="Collura K."/>
            <person name="Luo M."/>
            <person name="Yang T."/>
            <person name="Ammiraju J.S.S."/>
            <person name="Engler F."/>
            <person name="Soderlund C."/>
            <person name="Wing R.A."/>
            <person name="Palmer L.E."/>
            <person name="de la Bastide M."/>
            <person name="Spiegel L."/>
            <person name="Nascimento L."/>
            <person name="Zutavern T."/>
            <person name="O'Shaughnessy A."/>
            <person name="Dike S."/>
            <person name="Dedhia N."/>
            <person name="Preston R."/>
            <person name="Balija V."/>
            <person name="McCombie W.R."/>
            <person name="Chow T."/>
            <person name="Chen H."/>
            <person name="Chung M."/>
            <person name="Chen C."/>
            <person name="Shaw J."/>
            <person name="Wu H."/>
            <person name="Hsiao K."/>
            <person name="Chao Y."/>
            <person name="Chu M."/>
            <person name="Cheng C."/>
            <person name="Hour A."/>
            <person name="Lee P."/>
            <person name="Lin S."/>
            <person name="Lin Y."/>
            <person name="Liou J."/>
            <person name="Liu S."/>
            <person name="Hsing Y."/>
            <person name="Raghuvanshi S."/>
            <person name="Mohanty A."/>
            <person name="Bharti A.K."/>
            <person name="Gaur A."/>
            <person name="Gupta V."/>
            <person name="Kumar D."/>
            <person name="Ravi V."/>
            <person name="Vij S."/>
            <person name="Kapur A."/>
            <person name="Khurana P."/>
            <person name="Khurana P."/>
            <person name="Khurana J.P."/>
            <person name="Tyagi A.K."/>
            <person name="Gaikwad K."/>
            <person name="Singh A."/>
            <person name="Dalal V."/>
            <person name="Srivastava S."/>
            <person name="Dixit A."/>
            <person name="Pal A.K."/>
            <person name="Ghazi I.A."/>
            <person name="Yadav M."/>
            <person name="Pandit A."/>
            <person name="Bhargava A."/>
            <person name="Sureshbabu K."/>
            <person name="Batra K."/>
            <person name="Sharma T.R."/>
            <person name="Mohapatra T."/>
            <person name="Singh N.K."/>
            <person name="Messing J."/>
            <person name="Nelson A.B."/>
            <person name="Fuks G."/>
            <person name="Kavchok S."/>
            <person name="Keizer G."/>
            <person name="Linton E."/>
            <person name="Llaca V."/>
            <person name="Song R."/>
            <person name="Tanyolac B."/>
            <person name="Young S."/>
            <person name="Ho-Il K."/>
            <person name="Hahn J.H."/>
            <person name="Sangsakoo G."/>
            <person name="Vanavichit A."/>
            <person name="de Mattos Luiz.A.T."/>
            <person name="Zimmer P.D."/>
            <person name="Malone G."/>
            <person name="Dellagostin O."/>
            <person name="de Oliveira A.C."/>
            <person name="Bevan M."/>
            <person name="Bancroft I."/>
            <person name="Minx P."/>
            <person name="Cordum H."/>
            <person name="Wilson R."/>
            <person name="Cheng Z."/>
            <person name="Jin W."/>
            <person name="Jiang J."/>
            <person name="Leong S.A."/>
            <person name="Iwama H."/>
            <person name="Gojobori T."/>
            <person name="Itoh T."/>
            <person name="Niimura Y."/>
            <person name="Fujii Y."/>
            <person name="Habara T."/>
            <person name="Sakai H."/>
            <person name="Sato Y."/>
            <person name="Wilson G."/>
            <person name="Kumar K."/>
            <person name="McCouch S."/>
            <person name="Juretic N."/>
            <person name="Hoen D."/>
            <person name="Wright S."/>
            <person name="Bruskiewich R."/>
            <person name="Bureau T."/>
            <person name="Miyao A."/>
            <person name="Hirochika H."/>
            <person name="Nishikawa T."/>
            <person name="Kadowaki K."/>
            <person name="Sugiura M."/>
            <person name="Burr B."/>
            <person name="Sasaki T."/>
        </authorList>
    </citation>
    <scope>NUCLEOTIDE SEQUENCE [LARGE SCALE GENOMIC DNA]</scope>
    <source>
        <strain evidence="5">cv. Nipponbare</strain>
    </source>
</reference>
<feature type="compositionally biased region" description="Basic and acidic residues" evidence="2">
    <location>
        <begin position="1142"/>
        <end position="1153"/>
    </location>
</feature>